<comment type="subcellular location">
    <subcellularLocation>
        <location evidence="1">Cell membrane</location>
        <topology evidence="1">Multi-pass membrane protein</topology>
    </subcellularLocation>
</comment>
<reference evidence="9" key="1">
    <citation type="journal article" date="2014" name="Int. J. Syst. Evol. Microbiol.">
        <title>Complete genome sequence of Corynebacterium casei LMG S-19264T (=DSM 44701T), isolated from a smear-ripened cheese.</title>
        <authorList>
            <consortium name="US DOE Joint Genome Institute (JGI-PGF)"/>
            <person name="Walter F."/>
            <person name="Albersmeier A."/>
            <person name="Kalinowski J."/>
            <person name="Ruckert C."/>
        </authorList>
    </citation>
    <scope>NUCLEOTIDE SEQUENCE</scope>
    <source>
        <strain evidence="9">KCTC 22164</strain>
    </source>
</reference>
<feature type="domain" description="ABC3 transporter permease C-terminal" evidence="7">
    <location>
        <begin position="261"/>
        <end position="379"/>
    </location>
</feature>
<organism evidence="9 10">
    <name type="scientific">Alteromonas halophila</name>
    <dbReference type="NCBI Taxonomy" id="516698"/>
    <lineage>
        <taxon>Bacteria</taxon>
        <taxon>Pseudomonadati</taxon>
        <taxon>Pseudomonadota</taxon>
        <taxon>Gammaproteobacteria</taxon>
        <taxon>Alteromonadales</taxon>
        <taxon>Alteromonadaceae</taxon>
        <taxon>Alteromonas/Salinimonas group</taxon>
        <taxon>Alteromonas</taxon>
    </lineage>
</organism>
<dbReference type="Pfam" id="PF12704">
    <property type="entry name" value="MacB_PCD"/>
    <property type="match status" value="1"/>
</dbReference>
<evidence type="ECO:0000259" key="7">
    <source>
        <dbReference type="Pfam" id="PF02687"/>
    </source>
</evidence>
<dbReference type="InterPro" id="IPR038766">
    <property type="entry name" value="Membrane_comp_ABC_pdt"/>
</dbReference>
<comment type="caution">
    <text evidence="9">The sequence shown here is derived from an EMBL/GenBank/DDBJ whole genome shotgun (WGS) entry which is preliminary data.</text>
</comment>
<feature type="domain" description="ABC3 transporter permease C-terminal" evidence="7">
    <location>
        <begin position="719"/>
        <end position="832"/>
    </location>
</feature>
<evidence type="ECO:0000256" key="4">
    <source>
        <dbReference type="ARBA" id="ARBA00022989"/>
    </source>
</evidence>
<evidence type="ECO:0000256" key="3">
    <source>
        <dbReference type="ARBA" id="ARBA00022692"/>
    </source>
</evidence>
<dbReference type="RefSeq" id="WP_189403442.1">
    <property type="nucleotide sequence ID" value="NZ_BMXP01000001.1"/>
</dbReference>
<evidence type="ECO:0000313" key="9">
    <source>
        <dbReference type="EMBL" id="GGW75262.1"/>
    </source>
</evidence>
<reference evidence="9" key="2">
    <citation type="submission" date="2020-09" db="EMBL/GenBank/DDBJ databases">
        <authorList>
            <person name="Sun Q."/>
            <person name="Kim S."/>
        </authorList>
    </citation>
    <scope>NUCLEOTIDE SEQUENCE</scope>
    <source>
        <strain evidence="9">KCTC 22164</strain>
    </source>
</reference>
<feature type="transmembrane region" description="Helical" evidence="6">
    <location>
        <begin position="759"/>
        <end position="782"/>
    </location>
</feature>
<evidence type="ECO:0000313" key="10">
    <source>
        <dbReference type="Proteomes" id="UP000631300"/>
    </source>
</evidence>
<keyword evidence="10" id="KW-1185">Reference proteome</keyword>
<keyword evidence="3 6" id="KW-0812">Transmembrane</keyword>
<dbReference type="InterPro" id="IPR025857">
    <property type="entry name" value="MacB_PCD"/>
</dbReference>
<feature type="transmembrane region" description="Helical" evidence="6">
    <location>
        <begin position="805"/>
        <end position="829"/>
    </location>
</feature>
<evidence type="ECO:0000259" key="8">
    <source>
        <dbReference type="Pfam" id="PF12704"/>
    </source>
</evidence>
<accession>A0A918JDB5</accession>
<dbReference type="EMBL" id="BMXP01000001">
    <property type="protein sequence ID" value="GGW75262.1"/>
    <property type="molecule type" value="Genomic_DNA"/>
</dbReference>
<feature type="transmembrane region" description="Helical" evidence="6">
    <location>
        <begin position="471"/>
        <end position="489"/>
    </location>
</feature>
<gene>
    <name evidence="9" type="primary">ybbP</name>
    <name evidence="9" type="ORF">GCM10007391_04380</name>
</gene>
<keyword evidence="5 6" id="KW-0472">Membrane</keyword>
<feature type="transmembrane region" description="Helical" evidence="6">
    <location>
        <begin position="418"/>
        <end position="443"/>
    </location>
</feature>
<evidence type="ECO:0000256" key="2">
    <source>
        <dbReference type="ARBA" id="ARBA00022475"/>
    </source>
</evidence>
<feature type="transmembrane region" description="Helical" evidence="6">
    <location>
        <begin position="258"/>
        <end position="278"/>
    </location>
</feature>
<evidence type="ECO:0000256" key="6">
    <source>
        <dbReference type="SAM" id="Phobius"/>
    </source>
</evidence>
<feature type="transmembrane region" description="Helical" evidence="6">
    <location>
        <begin position="396"/>
        <end position="412"/>
    </location>
</feature>
<keyword evidence="4 6" id="KW-1133">Transmembrane helix</keyword>
<evidence type="ECO:0000256" key="1">
    <source>
        <dbReference type="ARBA" id="ARBA00004651"/>
    </source>
</evidence>
<sequence length="841" mass="92865">MNNVFSLAWRLFKHEARRGELTIILLAIVLSVAAVLSLSLFSERLQSALSERSAAFLAADTQLRSDKPIDENWLTDARDQGISTAQRVSTRSMVFGAEKMSLVDLRAVSRQYPLRGEVMVADAPFGEKQPVQSLPEKGHVWIDSRLFQTLNVKVGDTVDVGDASFTVGNVLGEIPDAGFSVFSAEPIVLMRLDDLAATNVTGPGSRADYVAYFAGDASAISDYYDALEPKLNDDLHSWRSAADDESAIGRSVARAERYFLLASLLAIILAAVSIAVAAQRYSLRHFDPVAIMKTLGATQAMIRKVYVLQVLFITVVGIILGVIFGLAIQQVVVWALADKVDVSIDVWHFRPLLIAVFTGAVCASLFSLYPLLRLFSVPPLRVLRRDLSSNLSSRSLQFLASGSAVFLLMWAYSQDLEISAILFASGVVLIAGLLLVTYGLIAVGRKLGQGRMGAWQLAWARIRRRAMDNSIQLISFSVTIMLLLIVLVMRNDMVAQWRAQLPEGTPNYFLINITEAQQPRLESHFAENQIDIDKFYPVVRGRFAAVNDETVRTEVTKEEEGSDTNQRDGLGREANLTWDDELQNENKITQGQWHGNTEADLPEGIYPVSVETGVAERLNISMGDKLTFNIGSEIVNTQVTSVREVNWQTMQPNFFFIIDPAAMTAFTPTYITSFYLPTERKAELTRLMQPFASVTMFDVDARINQLRSIVDQVSVAVEFILVLVLAAGSLVLIAQVQASMDERLQELAILRTLGAKGSLIRLSVVLEFVIIGVVAGLMAALANEFSLYLLQTQVFQMDAQLHLEYWLIAPACGALVVGLLGAVGCWRLLRLNTSQLLRNMV</sequence>
<feature type="transmembrane region" description="Helical" evidence="6">
    <location>
        <begin position="352"/>
        <end position="375"/>
    </location>
</feature>
<dbReference type="PANTHER" id="PTHR30287">
    <property type="entry name" value="MEMBRANE COMPONENT OF PREDICTED ABC SUPERFAMILY METABOLITE UPTAKE TRANSPORTER"/>
    <property type="match status" value="1"/>
</dbReference>
<name>A0A918JDB5_9ALTE</name>
<evidence type="ECO:0000256" key="5">
    <source>
        <dbReference type="ARBA" id="ARBA00023136"/>
    </source>
</evidence>
<dbReference type="PANTHER" id="PTHR30287:SF1">
    <property type="entry name" value="INNER MEMBRANE PROTEIN"/>
    <property type="match status" value="1"/>
</dbReference>
<feature type="transmembrane region" description="Helical" evidence="6">
    <location>
        <begin position="715"/>
        <end position="738"/>
    </location>
</feature>
<dbReference type="InterPro" id="IPR003838">
    <property type="entry name" value="ABC3_permease_C"/>
</dbReference>
<protein>
    <submittedName>
        <fullName evidence="9">ABC transporter permease</fullName>
    </submittedName>
</protein>
<dbReference type="GO" id="GO:0005886">
    <property type="term" value="C:plasma membrane"/>
    <property type="evidence" value="ECO:0007669"/>
    <property type="project" value="UniProtKB-SubCell"/>
</dbReference>
<dbReference type="AlphaFoldDB" id="A0A918JDB5"/>
<dbReference type="Pfam" id="PF02687">
    <property type="entry name" value="FtsX"/>
    <property type="match status" value="2"/>
</dbReference>
<proteinExistence type="predicted"/>
<keyword evidence="2" id="KW-1003">Cell membrane</keyword>
<feature type="transmembrane region" description="Helical" evidence="6">
    <location>
        <begin position="305"/>
        <end position="332"/>
    </location>
</feature>
<dbReference type="Proteomes" id="UP000631300">
    <property type="component" value="Unassembled WGS sequence"/>
</dbReference>
<feature type="transmembrane region" description="Helical" evidence="6">
    <location>
        <begin position="21"/>
        <end position="41"/>
    </location>
</feature>
<feature type="domain" description="MacB-like periplasmic core" evidence="8">
    <location>
        <begin position="23"/>
        <end position="199"/>
    </location>
</feature>